<evidence type="ECO:0000256" key="4">
    <source>
        <dbReference type="ARBA" id="ARBA00022692"/>
    </source>
</evidence>
<dbReference type="SUPFAM" id="SSF81338">
    <property type="entry name" value="Aquaporin-like"/>
    <property type="match status" value="1"/>
</dbReference>
<dbReference type="InterPro" id="IPR050363">
    <property type="entry name" value="MIP/Aquaporin"/>
</dbReference>
<dbReference type="InterPro" id="IPR000425">
    <property type="entry name" value="MIP"/>
</dbReference>
<dbReference type="OrthoDB" id="9807293at2"/>
<dbReference type="AlphaFoldDB" id="A0A1H3HD37"/>
<proteinExistence type="inferred from homology"/>
<evidence type="ECO:0000256" key="7">
    <source>
        <dbReference type="RuleBase" id="RU000477"/>
    </source>
</evidence>
<evidence type="ECO:0000256" key="3">
    <source>
        <dbReference type="ARBA" id="ARBA00022448"/>
    </source>
</evidence>
<dbReference type="PANTHER" id="PTHR43829:SF9">
    <property type="entry name" value="AQUAPORIN-9"/>
    <property type="match status" value="1"/>
</dbReference>
<keyword evidence="10" id="KW-1185">Reference proteome</keyword>
<keyword evidence="3 7" id="KW-0813">Transport</keyword>
<dbReference type="GO" id="GO:0015254">
    <property type="term" value="F:glycerol channel activity"/>
    <property type="evidence" value="ECO:0007669"/>
    <property type="project" value="TreeGrafter"/>
</dbReference>
<dbReference type="PRINTS" id="PR00783">
    <property type="entry name" value="MINTRINSICP"/>
</dbReference>
<dbReference type="NCBIfam" id="TIGR00861">
    <property type="entry name" value="MIP"/>
    <property type="match status" value="1"/>
</dbReference>
<evidence type="ECO:0000256" key="8">
    <source>
        <dbReference type="SAM" id="Phobius"/>
    </source>
</evidence>
<evidence type="ECO:0000256" key="2">
    <source>
        <dbReference type="ARBA" id="ARBA00006175"/>
    </source>
</evidence>
<comment type="subcellular location">
    <subcellularLocation>
        <location evidence="1">Membrane</location>
        <topology evidence="1">Multi-pass membrane protein</topology>
    </subcellularLocation>
</comment>
<evidence type="ECO:0000256" key="6">
    <source>
        <dbReference type="ARBA" id="ARBA00023136"/>
    </source>
</evidence>
<feature type="transmembrane region" description="Helical" evidence="8">
    <location>
        <begin position="164"/>
        <end position="186"/>
    </location>
</feature>
<name>A0A1H3HD37_9FIRM</name>
<organism evidence="9 10">
    <name type="scientific">Lachnobacterium bovis DSM 14045</name>
    <dbReference type="NCBI Taxonomy" id="1122142"/>
    <lineage>
        <taxon>Bacteria</taxon>
        <taxon>Bacillati</taxon>
        <taxon>Bacillota</taxon>
        <taxon>Clostridia</taxon>
        <taxon>Lachnospirales</taxon>
        <taxon>Lachnospiraceae</taxon>
        <taxon>Lachnobacterium</taxon>
    </lineage>
</organism>
<sequence length="238" mass="24854">MRIFICEMIGTAMLLLLGNGVNCNVSLNKSGQKGGGTVQTGLAWGLAVLLPAFIFGKTTGAHFNPAVTLALAVEGSVKTSDIPYYLLGQFIGAFIGAAIVILLFYDHFKATDDPSVKLGCFATGGTIRNTFLNFCSEFVCGFVLLFAIKGIGQVSGADKVGLNYLLVYAIIVSIGMSLGGLTGYAMNPARDFGPRLAYAVLPVPGKGDADWGYAWIPVVAPVLGGIAAVLLYSVIPFA</sequence>
<dbReference type="GO" id="GO:0005886">
    <property type="term" value="C:plasma membrane"/>
    <property type="evidence" value="ECO:0007669"/>
    <property type="project" value="TreeGrafter"/>
</dbReference>
<feature type="transmembrane region" description="Helical" evidence="8">
    <location>
        <begin position="213"/>
        <end position="235"/>
    </location>
</feature>
<comment type="similarity">
    <text evidence="2 7">Belongs to the MIP/aquaporin (TC 1.A.8) family.</text>
</comment>
<reference evidence="9 10" key="1">
    <citation type="submission" date="2016-10" db="EMBL/GenBank/DDBJ databases">
        <authorList>
            <person name="de Groot N.N."/>
        </authorList>
    </citation>
    <scope>NUCLEOTIDE SEQUENCE [LARGE SCALE GENOMIC DNA]</scope>
    <source>
        <strain evidence="9 10">DSM 14045</strain>
    </source>
</reference>
<keyword evidence="6 8" id="KW-0472">Membrane</keyword>
<feature type="transmembrane region" description="Helical" evidence="8">
    <location>
        <begin position="131"/>
        <end position="152"/>
    </location>
</feature>
<dbReference type="Pfam" id="PF00230">
    <property type="entry name" value="MIP"/>
    <property type="match status" value="1"/>
</dbReference>
<evidence type="ECO:0000256" key="5">
    <source>
        <dbReference type="ARBA" id="ARBA00022989"/>
    </source>
</evidence>
<dbReference type="STRING" id="1122142.SAMN02910414_00814"/>
<dbReference type="EMBL" id="FNPG01000008">
    <property type="protein sequence ID" value="SDY12788.1"/>
    <property type="molecule type" value="Genomic_DNA"/>
</dbReference>
<dbReference type="PROSITE" id="PS00221">
    <property type="entry name" value="MIP"/>
    <property type="match status" value="1"/>
</dbReference>
<keyword evidence="4 7" id="KW-0812">Transmembrane</keyword>
<dbReference type="PANTHER" id="PTHR43829">
    <property type="entry name" value="AQUAPORIN OR AQUAGLYCEROPORIN RELATED"/>
    <property type="match status" value="1"/>
</dbReference>
<protein>
    <submittedName>
        <fullName evidence="9">Glycerol uptake facilitator protein</fullName>
    </submittedName>
</protein>
<accession>A0A1H3HD37</accession>
<dbReference type="RefSeq" id="WP_074716358.1">
    <property type="nucleotide sequence ID" value="NZ_FNPG01000008.1"/>
</dbReference>
<evidence type="ECO:0000256" key="1">
    <source>
        <dbReference type="ARBA" id="ARBA00004141"/>
    </source>
</evidence>
<dbReference type="InterPro" id="IPR023271">
    <property type="entry name" value="Aquaporin-like"/>
</dbReference>
<keyword evidence="5 8" id="KW-1133">Transmembrane helix</keyword>
<dbReference type="eggNOG" id="COG0580">
    <property type="taxonomic scope" value="Bacteria"/>
</dbReference>
<dbReference type="InterPro" id="IPR022357">
    <property type="entry name" value="MIP_CS"/>
</dbReference>
<evidence type="ECO:0000313" key="10">
    <source>
        <dbReference type="Proteomes" id="UP000183918"/>
    </source>
</evidence>
<feature type="transmembrane region" description="Helical" evidence="8">
    <location>
        <begin position="84"/>
        <end position="105"/>
    </location>
</feature>
<evidence type="ECO:0000313" key="9">
    <source>
        <dbReference type="EMBL" id="SDY12788.1"/>
    </source>
</evidence>
<dbReference type="Proteomes" id="UP000183918">
    <property type="component" value="Unassembled WGS sequence"/>
</dbReference>
<gene>
    <name evidence="9" type="ORF">SAMN02910414_00814</name>
</gene>
<dbReference type="Gene3D" id="1.20.1080.10">
    <property type="entry name" value="Glycerol uptake facilitator protein"/>
    <property type="match status" value="1"/>
</dbReference>